<evidence type="ECO:0000313" key="4">
    <source>
        <dbReference type="Proteomes" id="UP001597506"/>
    </source>
</evidence>
<dbReference type="Pfam" id="PF00578">
    <property type="entry name" value="AhpC-TSA"/>
    <property type="match status" value="1"/>
</dbReference>
<dbReference type="CDD" id="cd02966">
    <property type="entry name" value="TlpA_like_family"/>
    <property type="match status" value="1"/>
</dbReference>
<name>A0ABW5RXQ6_9BACI</name>
<reference evidence="4" key="1">
    <citation type="journal article" date="2019" name="Int. J. Syst. Evol. Microbiol.">
        <title>The Global Catalogue of Microorganisms (GCM) 10K type strain sequencing project: providing services to taxonomists for standard genome sequencing and annotation.</title>
        <authorList>
            <consortium name="The Broad Institute Genomics Platform"/>
            <consortium name="The Broad Institute Genome Sequencing Center for Infectious Disease"/>
            <person name="Wu L."/>
            <person name="Ma J."/>
        </authorList>
    </citation>
    <scope>NUCLEOTIDE SEQUENCE [LARGE SCALE GENOMIC DNA]</scope>
    <source>
        <strain evidence="4">KCTC 3913</strain>
    </source>
</reference>
<dbReference type="Proteomes" id="UP001597506">
    <property type="component" value="Unassembled WGS sequence"/>
</dbReference>
<comment type="caution">
    <text evidence="3">The sequence shown here is derived from an EMBL/GenBank/DDBJ whole genome shotgun (WGS) entry which is preliminary data.</text>
</comment>
<dbReference type="PANTHER" id="PTHR42852">
    <property type="entry name" value="THIOL:DISULFIDE INTERCHANGE PROTEIN DSBE"/>
    <property type="match status" value="1"/>
</dbReference>
<dbReference type="InterPro" id="IPR036249">
    <property type="entry name" value="Thioredoxin-like_sf"/>
</dbReference>
<protein>
    <submittedName>
        <fullName evidence="3">Peroxiredoxin family protein</fullName>
        <ecNumber evidence="3">1.11.1.24</ecNumber>
    </submittedName>
</protein>
<evidence type="ECO:0000313" key="3">
    <source>
        <dbReference type="EMBL" id="MFD2682312.1"/>
    </source>
</evidence>
<dbReference type="RefSeq" id="WP_377937001.1">
    <property type="nucleotide sequence ID" value="NZ_JBHUMF010000031.1"/>
</dbReference>
<keyword evidence="1" id="KW-1015">Disulfide bond</keyword>
<evidence type="ECO:0000259" key="2">
    <source>
        <dbReference type="PROSITE" id="PS51352"/>
    </source>
</evidence>
<dbReference type="GO" id="GO:0140824">
    <property type="term" value="F:thioredoxin-dependent peroxiredoxin activity"/>
    <property type="evidence" value="ECO:0007669"/>
    <property type="project" value="UniProtKB-EC"/>
</dbReference>
<dbReference type="SUPFAM" id="SSF52833">
    <property type="entry name" value="Thioredoxin-like"/>
    <property type="match status" value="1"/>
</dbReference>
<organism evidence="3 4">
    <name type="scientific">Bacillus seohaeanensis</name>
    <dbReference type="NCBI Taxonomy" id="284580"/>
    <lineage>
        <taxon>Bacteria</taxon>
        <taxon>Bacillati</taxon>
        <taxon>Bacillota</taxon>
        <taxon>Bacilli</taxon>
        <taxon>Bacillales</taxon>
        <taxon>Bacillaceae</taxon>
        <taxon>Bacillus</taxon>
    </lineage>
</organism>
<dbReference type="EC" id="1.11.1.24" evidence="3"/>
<feature type="domain" description="Thioredoxin" evidence="2">
    <location>
        <begin position="66"/>
        <end position="198"/>
    </location>
</feature>
<accession>A0ABW5RXQ6</accession>
<dbReference type="PROSITE" id="PS00194">
    <property type="entry name" value="THIOREDOXIN_1"/>
    <property type="match status" value="1"/>
</dbReference>
<dbReference type="InterPro" id="IPR000866">
    <property type="entry name" value="AhpC/TSA"/>
</dbReference>
<dbReference type="InterPro" id="IPR013766">
    <property type="entry name" value="Thioredoxin_domain"/>
</dbReference>
<dbReference type="InterPro" id="IPR050553">
    <property type="entry name" value="Thioredoxin_ResA/DsbE_sf"/>
</dbReference>
<gene>
    <name evidence="3" type="ORF">ACFSUL_16345</name>
</gene>
<keyword evidence="3" id="KW-0560">Oxidoreductase</keyword>
<evidence type="ECO:0000256" key="1">
    <source>
        <dbReference type="ARBA" id="ARBA00023157"/>
    </source>
</evidence>
<keyword evidence="3" id="KW-0575">Peroxidase</keyword>
<dbReference type="PROSITE" id="PS51352">
    <property type="entry name" value="THIOREDOXIN_2"/>
    <property type="match status" value="1"/>
</dbReference>
<dbReference type="InterPro" id="IPR017937">
    <property type="entry name" value="Thioredoxin_CS"/>
</dbReference>
<proteinExistence type="predicted"/>
<dbReference type="EMBL" id="JBHUMF010000031">
    <property type="protein sequence ID" value="MFD2682312.1"/>
    <property type="molecule type" value="Genomic_DNA"/>
</dbReference>
<dbReference type="Gene3D" id="3.40.30.10">
    <property type="entry name" value="Glutaredoxin"/>
    <property type="match status" value="1"/>
</dbReference>
<dbReference type="PANTHER" id="PTHR42852:SF17">
    <property type="entry name" value="THIOREDOXIN-LIKE PROTEIN HI_1115"/>
    <property type="match status" value="1"/>
</dbReference>
<keyword evidence="4" id="KW-1185">Reference proteome</keyword>
<sequence length="198" mass="22165">MKKIFGVLLIVGMIVIVYVENKSDPTLNPLAPFQHNEQAEAEFDQLIDVDEGYVSSAAASNDYPFIEEGDKAPDFTLKTLSGETVTLSQYEGKTVILNFWATWCPPCKEELPAMQKFYDKNQGKVEILAINIDPENNVKKYKQEMGLTFPILLDSNEKVNNQYGIIAIPTTIVIDENGKITKKHIGALTEESFTTLID</sequence>